<sequence length="230" mass="24379">MPQPTIVFVHGAFHGPWAWDAVIRELPDLATRTVTLPSSGHDAATLGDMYSDAAAIQEAVTAIEGPVVVVAHSYGGVPATEGLAGLAQVSRLVYLASFQLDVGDSLFSAAGGKNVDWWDVHEAEGYFDALRPEEVFFADVDEAATQAAVARLGHQSWPAINQPLTRAAWHAIPSTYVVCENDVAIPLAAQEAMAQRSGRVLRLPTSHSPFLSRPADVASILRAEVASATA</sequence>
<dbReference type="GO" id="GO:0016787">
    <property type="term" value="F:hydrolase activity"/>
    <property type="evidence" value="ECO:0007669"/>
    <property type="project" value="UniProtKB-KW"/>
</dbReference>
<dbReference type="InterPro" id="IPR029058">
    <property type="entry name" value="AB_hydrolase_fold"/>
</dbReference>
<dbReference type="Gene3D" id="3.40.50.1820">
    <property type="entry name" value="alpha/beta hydrolase"/>
    <property type="match status" value="1"/>
</dbReference>
<proteinExistence type="predicted"/>
<keyword evidence="3" id="KW-1185">Reference proteome</keyword>
<keyword evidence="2" id="KW-0378">Hydrolase</keyword>
<dbReference type="Proteomes" id="UP001299970">
    <property type="component" value="Unassembled WGS sequence"/>
</dbReference>
<organism evidence="2 3">
    <name type="scientific">Pseudonocardia alaniniphila</name>
    <dbReference type="NCBI Taxonomy" id="75291"/>
    <lineage>
        <taxon>Bacteria</taxon>
        <taxon>Bacillati</taxon>
        <taxon>Actinomycetota</taxon>
        <taxon>Actinomycetes</taxon>
        <taxon>Pseudonocardiales</taxon>
        <taxon>Pseudonocardiaceae</taxon>
        <taxon>Pseudonocardia</taxon>
    </lineage>
</organism>
<evidence type="ECO:0000313" key="2">
    <source>
        <dbReference type="EMBL" id="MCH6167081.1"/>
    </source>
</evidence>
<protein>
    <submittedName>
        <fullName evidence="2">Alpha/beta hydrolase</fullName>
    </submittedName>
</protein>
<name>A0ABS9TEW9_9PSEU</name>
<comment type="caution">
    <text evidence="2">The sequence shown here is derived from an EMBL/GenBank/DDBJ whole genome shotgun (WGS) entry which is preliminary data.</text>
</comment>
<dbReference type="EMBL" id="JAKXMK010000012">
    <property type="protein sequence ID" value="MCH6167081.1"/>
    <property type="molecule type" value="Genomic_DNA"/>
</dbReference>
<reference evidence="2 3" key="1">
    <citation type="submission" date="2022-03" db="EMBL/GenBank/DDBJ databases">
        <title>Pseudonocardia alaer sp. nov., a novel actinomycete isolated from reed forest soil.</title>
        <authorList>
            <person name="Wang L."/>
        </authorList>
    </citation>
    <scope>NUCLEOTIDE SEQUENCE [LARGE SCALE GENOMIC DNA]</scope>
    <source>
        <strain evidence="2 3">Y-16303</strain>
    </source>
</reference>
<evidence type="ECO:0000259" key="1">
    <source>
        <dbReference type="Pfam" id="PF12697"/>
    </source>
</evidence>
<accession>A0ABS9TEW9</accession>
<dbReference type="InterPro" id="IPR000073">
    <property type="entry name" value="AB_hydrolase_1"/>
</dbReference>
<gene>
    <name evidence="2" type="ORF">MMF94_15460</name>
</gene>
<dbReference type="PANTHER" id="PTHR37017:SF11">
    <property type="entry name" value="ESTERASE_LIPASE_THIOESTERASE DOMAIN-CONTAINING PROTEIN"/>
    <property type="match status" value="1"/>
</dbReference>
<dbReference type="RefSeq" id="WP_241037254.1">
    <property type="nucleotide sequence ID" value="NZ_BAAAJF010000015.1"/>
</dbReference>
<dbReference type="Pfam" id="PF12697">
    <property type="entry name" value="Abhydrolase_6"/>
    <property type="match status" value="1"/>
</dbReference>
<dbReference type="SUPFAM" id="SSF53474">
    <property type="entry name" value="alpha/beta-Hydrolases"/>
    <property type="match status" value="1"/>
</dbReference>
<dbReference type="PANTHER" id="PTHR37017">
    <property type="entry name" value="AB HYDROLASE-1 DOMAIN-CONTAINING PROTEIN-RELATED"/>
    <property type="match status" value="1"/>
</dbReference>
<feature type="domain" description="AB hydrolase-1" evidence="1">
    <location>
        <begin position="6"/>
        <end position="219"/>
    </location>
</feature>
<evidence type="ECO:0000313" key="3">
    <source>
        <dbReference type="Proteomes" id="UP001299970"/>
    </source>
</evidence>
<dbReference type="InterPro" id="IPR052897">
    <property type="entry name" value="Sec-Metab_Biosynth_Hydrolase"/>
</dbReference>